<feature type="transmembrane region" description="Helical" evidence="9">
    <location>
        <begin position="28"/>
        <end position="51"/>
    </location>
</feature>
<keyword evidence="2 9" id="KW-0813">Transport</keyword>
<keyword evidence="5 9" id="KW-0653">Protein transport</keyword>
<dbReference type="EMBL" id="MGJB01000017">
    <property type="protein sequence ID" value="OGM98245.1"/>
    <property type="molecule type" value="Genomic_DNA"/>
</dbReference>
<dbReference type="PROSITE" id="PS01067">
    <property type="entry name" value="SECE_SEC61G"/>
    <property type="match status" value="1"/>
</dbReference>
<evidence type="ECO:0000313" key="10">
    <source>
        <dbReference type="EMBL" id="OGM98245.1"/>
    </source>
</evidence>
<evidence type="ECO:0000256" key="5">
    <source>
        <dbReference type="ARBA" id="ARBA00022927"/>
    </source>
</evidence>
<dbReference type="GO" id="GO:0043952">
    <property type="term" value="P:protein transport by the Sec complex"/>
    <property type="evidence" value="ECO:0007669"/>
    <property type="project" value="UniProtKB-UniRule"/>
</dbReference>
<dbReference type="Pfam" id="PF00584">
    <property type="entry name" value="SecE"/>
    <property type="match status" value="1"/>
</dbReference>
<comment type="subcellular location">
    <subcellularLocation>
        <location evidence="9">Cell membrane</location>
        <topology evidence="9">Single-pass membrane protein</topology>
    </subcellularLocation>
    <subcellularLocation>
        <location evidence="1">Membrane</location>
    </subcellularLocation>
</comment>
<dbReference type="GO" id="GO:0008320">
    <property type="term" value="F:protein transmembrane transporter activity"/>
    <property type="evidence" value="ECO:0007669"/>
    <property type="project" value="UniProtKB-UniRule"/>
</dbReference>
<evidence type="ECO:0000256" key="2">
    <source>
        <dbReference type="ARBA" id="ARBA00022448"/>
    </source>
</evidence>
<keyword evidence="6 9" id="KW-1133">Transmembrane helix</keyword>
<evidence type="ECO:0000256" key="3">
    <source>
        <dbReference type="ARBA" id="ARBA00022475"/>
    </source>
</evidence>
<dbReference type="HAMAP" id="MF_00422">
    <property type="entry name" value="SecE"/>
    <property type="match status" value="1"/>
</dbReference>
<name>A0A1F8EE46_9BACT</name>
<sequence>MDKIIIFLKEVRVELAKVSWPTRSQTTLYTLVVIGISIFMAVFLGLMDFGYKTVIDKFLLK</sequence>
<proteinExistence type="inferred from homology"/>
<protein>
    <recommendedName>
        <fullName evidence="9">Protein translocase subunit SecE</fullName>
    </recommendedName>
</protein>
<dbReference type="NCBIfam" id="TIGR00964">
    <property type="entry name" value="secE_bact"/>
    <property type="match status" value="1"/>
</dbReference>
<comment type="subunit">
    <text evidence="9">Component of the Sec protein translocase complex. Heterotrimer consisting of SecY, SecE and SecG subunits. The heterotrimers can form oligomers, although 1 heterotrimer is thought to be able to translocate proteins. Interacts with the ribosome. Interacts with SecDF, and other proteins may be involved. Interacts with SecA.</text>
</comment>
<dbReference type="PANTHER" id="PTHR33910">
    <property type="entry name" value="PROTEIN TRANSLOCASE SUBUNIT SECE"/>
    <property type="match status" value="1"/>
</dbReference>
<keyword evidence="4 9" id="KW-0812">Transmembrane</keyword>
<evidence type="ECO:0000256" key="4">
    <source>
        <dbReference type="ARBA" id="ARBA00022692"/>
    </source>
</evidence>
<evidence type="ECO:0000256" key="8">
    <source>
        <dbReference type="ARBA" id="ARBA00023136"/>
    </source>
</evidence>
<dbReference type="InterPro" id="IPR038379">
    <property type="entry name" value="SecE_sf"/>
</dbReference>
<dbReference type="STRING" id="1802661.A2649_03060"/>
<accession>A0A1F8EE46</accession>
<gene>
    <name evidence="9" type="primary">secE</name>
    <name evidence="10" type="ORF">A2649_03060</name>
</gene>
<evidence type="ECO:0000256" key="7">
    <source>
        <dbReference type="ARBA" id="ARBA00023010"/>
    </source>
</evidence>
<evidence type="ECO:0000256" key="9">
    <source>
        <dbReference type="HAMAP-Rule" id="MF_00422"/>
    </source>
</evidence>
<dbReference type="PANTHER" id="PTHR33910:SF1">
    <property type="entry name" value="PROTEIN TRANSLOCASE SUBUNIT SECE"/>
    <property type="match status" value="1"/>
</dbReference>
<dbReference type="InterPro" id="IPR005807">
    <property type="entry name" value="SecE_bac"/>
</dbReference>
<dbReference type="Gene3D" id="1.20.5.1030">
    <property type="entry name" value="Preprotein translocase secy subunit"/>
    <property type="match status" value="1"/>
</dbReference>
<keyword evidence="7 9" id="KW-0811">Translocation</keyword>
<dbReference type="GO" id="GO:0065002">
    <property type="term" value="P:intracellular protein transmembrane transport"/>
    <property type="evidence" value="ECO:0007669"/>
    <property type="project" value="UniProtKB-UniRule"/>
</dbReference>
<dbReference type="GO" id="GO:0009306">
    <property type="term" value="P:protein secretion"/>
    <property type="evidence" value="ECO:0007669"/>
    <property type="project" value="UniProtKB-UniRule"/>
</dbReference>
<keyword evidence="3 9" id="KW-1003">Cell membrane</keyword>
<dbReference type="GO" id="GO:0006605">
    <property type="term" value="P:protein targeting"/>
    <property type="evidence" value="ECO:0007669"/>
    <property type="project" value="UniProtKB-UniRule"/>
</dbReference>
<evidence type="ECO:0000256" key="1">
    <source>
        <dbReference type="ARBA" id="ARBA00004370"/>
    </source>
</evidence>
<comment type="function">
    <text evidence="9">Essential subunit of the Sec protein translocation channel SecYEG. Clamps together the 2 halves of SecY. May contact the channel plug during translocation.</text>
</comment>
<dbReference type="AlphaFoldDB" id="A0A1F8EE46"/>
<dbReference type="GO" id="GO:0005886">
    <property type="term" value="C:plasma membrane"/>
    <property type="evidence" value="ECO:0007669"/>
    <property type="project" value="UniProtKB-SubCell"/>
</dbReference>
<keyword evidence="8 9" id="KW-0472">Membrane</keyword>
<comment type="similarity">
    <text evidence="9">Belongs to the SecE/SEC61-gamma family.</text>
</comment>
<comment type="caution">
    <text evidence="10">The sequence shown here is derived from an EMBL/GenBank/DDBJ whole genome shotgun (WGS) entry which is preliminary data.</text>
</comment>
<dbReference type="Proteomes" id="UP000176893">
    <property type="component" value="Unassembled WGS sequence"/>
</dbReference>
<evidence type="ECO:0000256" key="6">
    <source>
        <dbReference type="ARBA" id="ARBA00022989"/>
    </source>
</evidence>
<dbReference type="InterPro" id="IPR001901">
    <property type="entry name" value="Translocase_SecE/Sec61-g"/>
</dbReference>
<evidence type="ECO:0000313" key="11">
    <source>
        <dbReference type="Proteomes" id="UP000176893"/>
    </source>
</evidence>
<organism evidence="10 11">
    <name type="scientific">Candidatus Yanofskybacteria bacterium RIFCSPHIGHO2_01_FULL_41_26</name>
    <dbReference type="NCBI Taxonomy" id="1802661"/>
    <lineage>
        <taxon>Bacteria</taxon>
        <taxon>Candidatus Yanofskyibacteriota</taxon>
    </lineage>
</organism>
<reference evidence="10 11" key="1">
    <citation type="journal article" date="2016" name="Nat. Commun.">
        <title>Thousands of microbial genomes shed light on interconnected biogeochemical processes in an aquifer system.</title>
        <authorList>
            <person name="Anantharaman K."/>
            <person name="Brown C.T."/>
            <person name="Hug L.A."/>
            <person name="Sharon I."/>
            <person name="Castelle C.J."/>
            <person name="Probst A.J."/>
            <person name="Thomas B.C."/>
            <person name="Singh A."/>
            <person name="Wilkins M.J."/>
            <person name="Karaoz U."/>
            <person name="Brodie E.L."/>
            <person name="Williams K.H."/>
            <person name="Hubbard S.S."/>
            <person name="Banfield J.F."/>
        </authorList>
    </citation>
    <scope>NUCLEOTIDE SEQUENCE [LARGE SCALE GENOMIC DNA]</scope>
</reference>